<dbReference type="EMBL" id="CAMXCT020002391">
    <property type="protein sequence ID" value="CAL1151251.1"/>
    <property type="molecule type" value="Genomic_DNA"/>
</dbReference>
<dbReference type="EMBL" id="CAMXCT030002391">
    <property type="protein sequence ID" value="CAL4785188.1"/>
    <property type="molecule type" value="Genomic_DNA"/>
</dbReference>
<feature type="compositionally biased region" description="Acidic residues" evidence="1">
    <location>
        <begin position="266"/>
        <end position="276"/>
    </location>
</feature>
<evidence type="ECO:0000313" key="2">
    <source>
        <dbReference type="EMBL" id="CAI3997876.1"/>
    </source>
</evidence>
<evidence type="ECO:0000313" key="3">
    <source>
        <dbReference type="EMBL" id="CAL4785188.1"/>
    </source>
</evidence>
<reference evidence="3 4" key="2">
    <citation type="submission" date="2024-05" db="EMBL/GenBank/DDBJ databases">
        <authorList>
            <person name="Chen Y."/>
            <person name="Shah S."/>
            <person name="Dougan E. K."/>
            <person name="Thang M."/>
            <person name="Chan C."/>
        </authorList>
    </citation>
    <scope>NUCLEOTIDE SEQUENCE [LARGE SCALE GENOMIC DNA]</scope>
</reference>
<feature type="compositionally biased region" description="Acidic residues" evidence="1">
    <location>
        <begin position="284"/>
        <end position="305"/>
    </location>
</feature>
<organism evidence="2">
    <name type="scientific">Cladocopium goreaui</name>
    <dbReference type="NCBI Taxonomy" id="2562237"/>
    <lineage>
        <taxon>Eukaryota</taxon>
        <taxon>Sar</taxon>
        <taxon>Alveolata</taxon>
        <taxon>Dinophyceae</taxon>
        <taxon>Suessiales</taxon>
        <taxon>Symbiodiniaceae</taxon>
        <taxon>Cladocopium</taxon>
    </lineage>
</organism>
<evidence type="ECO:0000313" key="4">
    <source>
        <dbReference type="Proteomes" id="UP001152797"/>
    </source>
</evidence>
<gene>
    <name evidence="2" type="ORF">C1SCF055_LOCUS24214</name>
</gene>
<sequence>MPCGLRSEDKTPLAELLSKDKGCFRSVAVLSGEPWSFAWAQHFRCNVQEGRLVLRFVELFMQRNFVEQSTNVSDPDAPAKVCLKGNPQLLKPLELCNLRGRPVQLKVAPTAVDMAQCDAFLTLPSTTLTGTEFWLRESSSLVEILPNNKRPRPVMENLALLTGAKRFTLRSLQSKDDELNQFDDFNENVLEAERAILALNRAGFDAVDGSLDDGIAGVGDLEGCEEFYNPKDGWKEGWRDVARSLKLARKGESIGVTKRERHNVEVSDDIDDDSEGDTGQTAISEEDSEAEDTDSTESDSAEDEA</sequence>
<dbReference type="Proteomes" id="UP001152797">
    <property type="component" value="Unassembled WGS sequence"/>
</dbReference>
<dbReference type="AlphaFoldDB" id="A0A9P1CUY4"/>
<protein>
    <submittedName>
        <fullName evidence="3">Reverse transcriptase Ty1/copia-type domain-containing protein</fullName>
    </submittedName>
</protein>
<accession>A0A9P1CUY4</accession>
<comment type="caution">
    <text evidence="2">The sequence shown here is derived from an EMBL/GenBank/DDBJ whole genome shotgun (WGS) entry which is preliminary data.</text>
</comment>
<keyword evidence="3" id="KW-0808">Transferase</keyword>
<dbReference type="GO" id="GO:0003964">
    <property type="term" value="F:RNA-directed DNA polymerase activity"/>
    <property type="evidence" value="ECO:0007669"/>
    <property type="project" value="UniProtKB-KW"/>
</dbReference>
<reference evidence="2" key="1">
    <citation type="submission" date="2022-10" db="EMBL/GenBank/DDBJ databases">
        <authorList>
            <person name="Chen Y."/>
            <person name="Dougan E. K."/>
            <person name="Chan C."/>
            <person name="Rhodes N."/>
            <person name="Thang M."/>
        </authorList>
    </citation>
    <scope>NUCLEOTIDE SEQUENCE</scope>
</reference>
<keyword evidence="3" id="KW-0695">RNA-directed DNA polymerase</keyword>
<proteinExistence type="predicted"/>
<keyword evidence="3" id="KW-0548">Nucleotidyltransferase</keyword>
<feature type="region of interest" description="Disordered" evidence="1">
    <location>
        <begin position="256"/>
        <end position="305"/>
    </location>
</feature>
<dbReference type="EMBL" id="CAMXCT010002391">
    <property type="protein sequence ID" value="CAI3997876.1"/>
    <property type="molecule type" value="Genomic_DNA"/>
</dbReference>
<evidence type="ECO:0000256" key="1">
    <source>
        <dbReference type="SAM" id="MobiDB-lite"/>
    </source>
</evidence>
<keyword evidence="4" id="KW-1185">Reference proteome</keyword>
<name>A0A9P1CUY4_9DINO</name>